<organism evidence="3 4">
    <name type="scientific">Candidatus Corynebacterium gallistercoris</name>
    <dbReference type="NCBI Taxonomy" id="2838530"/>
    <lineage>
        <taxon>Bacteria</taxon>
        <taxon>Bacillati</taxon>
        <taxon>Actinomycetota</taxon>
        <taxon>Actinomycetes</taxon>
        <taxon>Mycobacteriales</taxon>
        <taxon>Corynebacteriaceae</taxon>
        <taxon>Corynebacterium</taxon>
    </lineage>
</organism>
<evidence type="ECO:0000256" key="2">
    <source>
        <dbReference type="SAM" id="Phobius"/>
    </source>
</evidence>
<dbReference type="Proteomes" id="UP000824189">
    <property type="component" value="Unassembled WGS sequence"/>
</dbReference>
<dbReference type="EMBL" id="DXFZ01000094">
    <property type="protein sequence ID" value="HIW96361.1"/>
    <property type="molecule type" value="Genomic_DNA"/>
</dbReference>
<reference evidence="3" key="2">
    <citation type="submission" date="2021-04" db="EMBL/GenBank/DDBJ databases">
        <authorList>
            <person name="Gilroy R."/>
        </authorList>
    </citation>
    <scope>NUCLEOTIDE SEQUENCE</scope>
    <source>
        <strain evidence="3">4376</strain>
    </source>
</reference>
<dbReference type="AlphaFoldDB" id="A0A9D1URI9"/>
<reference evidence="3" key="1">
    <citation type="journal article" date="2021" name="PeerJ">
        <title>Extensive microbial diversity within the chicken gut microbiome revealed by metagenomics and culture.</title>
        <authorList>
            <person name="Gilroy R."/>
            <person name="Ravi A."/>
            <person name="Getino M."/>
            <person name="Pursley I."/>
            <person name="Horton D.L."/>
            <person name="Alikhan N.F."/>
            <person name="Baker D."/>
            <person name="Gharbi K."/>
            <person name="Hall N."/>
            <person name="Watson M."/>
            <person name="Adriaenssens E.M."/>
            <person name="Foster-Nyarko E."/>
            <person name="Jarju S."/>
            <person name="Secka A."/>
            <person name="Antonio M."/>
            <person name="Oren A."/>
            <person name="Chaudhuri R.R."/>
            <person name="La Ragione R."/>
            <person name="Hildebrand F."/>
            <person name="Pallen M.J."/>
        </authorList>
    </citation>
    <scope>NUCLEOTIDE SEQUENCE</scope>
    <source>
        <strain evidence="3">4376</strain>
    </source>
</reference>
<evidence type="ECO:0000313" key="3">
    <source>
        <dbReference type="EMBL" id="HIW96361.1"/>
    </source>
</evidence>
<feature type="compositionally biased region" description="Basic and acidic residues" evidence="1">
    <location>
        <begin position="1"/>
        <end position="15"/>
    </location>
</feature>
<name>A0A9D1URI9_9CORY</name>
<feature type="transmembrane region" description="Helical" evidence="2">
    <location>
        <begin position="58"/>
        <end position="79"/>
    </location>
</feature>
<keyword evidence="2" id="KW-0812">Transmembrane</keyword>
<gene>
    <name evidence="3" type="ORF">H9867_07765</name>
</gene>
<sequence length="94" mass="10518">MSEAKGENSRAENEAGKSTAENEASRWLDALGQGLLGGFFYMLVKWGFDQWRGETEPFLAYLTSGVLFGVFLALVSYLFDRFVPSVRTGRPKDE</sequence>
<feature type="transmembrane region" description="Helical" evidence="2">
    <location>
        <begin position="27"/>
        <end position="46"/>
    </location>
</feature>
<proteinExistence type="predicted"/>
<keyword evidence="2" id="KW-1133">Transmembrane helix</keyword>
<evidence type="ECO:0000256" key="1">
    <source>
        <dbReference type="SAM" id="MobiDB-lite"/>
    </source>
</evidence>
<feature type="region of interest" description="Disordered" evidence="1">
    <location>
        <begin position="1"/>
        <end position="22"/>
    </location>
</feature>
<comment type="caution">
    <text evidence="3">The sequence shown here is derived from an EMBL/GenBank/DDBJ whole genome shotgun (WGS) entry which is preliminary data.</text>
</comment>
<accession>A0A9D1URI9</accession>
<protein>
    <submittedName>
        <fullName evidence="3">Uncharacterized protein</fullName>
    </submittedName>
</protein>
<evidence type="ECO:0000313" key="4">
    <source>
        <dbReference type="Proteomes" id="UP000824189"/>
    </source>
</evidence>
<keyword evidence="2" id="KW-0472">Membrane</keyword>